<dbReference type="EMBL" id="CP068985">
    <property type="protein sequence ID" value="QYC41773.1"/>
    <property type="molecule type" value="Genomic_DNA"/>
</dbReference>
<keyword evidence="3" id="KW-1185">Reference proteome</keyword>
<sequence>MTTPDATRDLTPCTNTEQLLRITPLVELVGLRIEGELDYVTLPVLLPALAAMSGRGSFSIDVSGLVFCDVGGLRALVTAAAGLRPGHALTMRSPSPQVRRLLKLTGWHKVAGLRLQAP</sequence>
<dbReference type="Pfam" id="PF13466">
    <property type="entry name" value="STAS_2"/>
    <property type="match status" value="1"/>
</dbReference>
<dbReference type="Gene3D" id="3.30.750.24">
    <property type="entry name" value="STAS domain"/>
    <property type="match status" value="1"/>
</dbReference>
<organism evidence="2 3">
    <name type="scientific">Nonomuraea coxensis DSM 45129</name>
    <dbReference type="NCBI Taxonomy" id="1122611"/>
    <lineage>
        <taxon>Bacteria</taxon>
        <taxon>Bacillati</taxon>
        <taxon>Actinomycetota</taxon>
        <taxon>Actinomycetes</taxon>
        <taxon>Streptosporangiales</taxon>
        <taxon>Streptosporangiaceae</taxon>
        <taxon>Nonomuraea</taxon>
    </lineage>
</organism>
<dbReference type="CDD" id="cd07043">
    <property type="entry name" value="STAS_anti-anti-sigma_factors"/>
    <property type="match status" value="1"/>
</dbReference>
<dbReference type="SUPFAM" id="SSF52091">
    <property type="entry name" value="SpoIIaa-like"/>
    <property type="match status" value="1"/>
</dbReference>
<feature type="domain" description="STAS" evidence="1">
    <location>
        <begin position="31"/>
        <end position="118"/>
    </location>
</feature>
<dbReference type="Proteomes" id="UP000824681">
    <property type="component" value="Chromosome"/>
</dbReference>
<dbReference type="InterPro" id="IPR036513">
    <property type="entry name" value="STAS_dom_sf"/>
</dbReference>
<reference evidence="2 3" key="1">
    <citation type="journal article" date="2021" name="ACS Chem. Biol.">
        <title>Genomic-Led Discovery of a Novel Glycopeptide Antibiotic by Nonomuraea coxensis DSM 45129.</title>
        <authorList>
            <person name="Yushchuk O."/>
            <person name="Vior N.M."/>
            <person name="Andreo-Vidal A."/>
            <person name="Berini F."/>
            <person name="Ruckert C."/>
            <person name="Busche T."/>
            <person name="Binda E."/>
            <person name="Kalinowski J."/>
            <person name="Truman A.W."/>
            <person name="Marinelli F."/>
        </authorList>
    </citation>
    <scope>NUCLEOTIDE SEQUENCE [LARGE SCALE GENOMIC DNA]</scope>
    <source>
        <strain evidence="2 3">DSM 45129</strain>
    </source>
</reference>
<dbReference type="InterPro" id="IPR058548">
    <property type="entry name" value="MlaB-like_STAS"/>
</dbReference>
<accession>A0ABX8U551</accession>
<dbReference type="PROSITE" id="PS50801">
    <property type="entry name" value="STAS"/>
    <property type="match status" value="1"/>
</dbReference>
<evidence type="ECO:0000313" key="2">
    <source>
        <dbReference type="EMBL" id="QYC41773.1"/>
    </source>
</evidence>
<name>A0ABX8U551_9ACTN</name>
<dbReference type="InterPro" id="IPR002645">
    <property type="entry name" value="STAS_dom"/>
</dbReference>
<evidence type="ECO:0000259" key="1">
    <source>
        <dbReference type="PROSITE" id="PS50801"/>
    </source>
</evidence>
<dbReference type="RefSeq" id="WP_020543564.1">
    <property type="nucleotide sequence ID" value="NZ_CP068985.1"/>
</dbReference>
<proteinExistence type="predicted"/>
<evidence type="ECO:0000313" key="3">
    <source>
        <dbReference type="Proteomes" id="UP000824681"/>
    </source>
</evidence>
<gene>
    <name evidence="2" type="ORF">Nocox_20825</name>
</gene>
<protein>
    <recommendedName>
        <fullName evidence="1">STAS domain-containing protein</fullName>
    </recommendedName>
</protein>